<name>A0A5D2M5C1_GOSTO</name>
<dbReference type="PANTHER" id="PTHR36008:SF1">
    <property type="entry name" value="OS09G0478400 PROTEIN"/>
    <property type="match status" value="1"/>
</dbReference>
<evidence type="ECO:0000313" key="2">
    <source>
        <dbReference type="Proteomes" id="UP000322667"/>
    </source>
</evidence>
<sequence>MYGPLLVSFLNCLGSRHIYKGKLKPQLATFTSCCRVSQNSSLFRRLLHTLSRDDGPSETLKKKVPEIEKTTKRRNPKKAQLFVEVPESRSFLDTATLPMYLAVAGIALFAKLLMMHDESKSQEMIERKIKNAPPGQGTIRMLTREEWEEIREVRPRTPFESKLARPNAKIRTGEPLHMEDMKNWTIDVLTDALTRAENCSKHK</sequence>
<dbReference type="AlphaFoldDB" id="A0A5D2M5C1"/>
<keyword evidence="2" id="KW-1185">Reference proteome</keyword>
<accession>A0A5D2M5C1</accession>
<evidence type="ECO:0000313" key="1">
    <source>
        <dbReference type="EMBL" id="TYH86518.1"/>
    </source>
</evidence>
<proteinExistence type="predicted"/>
<gene>
    <name evidence="1" type="ORF">ES332_D01G048700v1</name>
</gene>
<reference evidence="1 2" key="1">
    <citation type="submission" date="2019-07" db="EMBL/GenBank/DDBJ databases">
        <title>WGS assembly of Gossypium tomentosum.</title>
        <authorList>
            <person name="Chen Z.J."/>
            <person name="Sreedasyam A."/>
            <person name="Ando A."/>
            <person name="Song Q."/>
            <person name="De L."/>
            <person name="Hulse-Kemp A."/>
            <person name="Ding M."/>
            <person name="Ye W."/>
            <person name="Kirkbride R."/>
            <person name="Jenkins J."/>
            <person name="Plott C."/>
            <person name="Lovell J."/>
            <person name="Lin Y.-M."/>
            <person name="Vaughn R."/>
            <person name="Liu B."/>
            <person name="Li W."/>
            <person name="Simpson S."/>
            <person name="Scheffler B."/>
            <person name="Saski C."/>
            <person name="Grover C."/>
            <person name="Hu G."/>
            <person name="Conover J."/>
            <person name="Carlson J."/>
            <person name="Shu S."/>
            <person name="Boston L."/>
            <person name="Williams M."/>
            <person name="Peterson D."/>
            <person name="Mcgee K."/>
            <person name="Jones D."/>
            <person name="Wendel J."/>
            <person name="Stelly D."/>
            <person name="Grimwood J."/>
            <person name="Schmutz J."/>
        </authorList>
    </citation>
    <scope>NUCLEOTIDE SEQUENCE [LARGE SCALE GENOMIC DNA]</scope>
    <source>
        <strain evidence="1">7179.01</strain>
    </source>
</reference>
<organism evidence="1 2">
    <name type="scientific">Gossypium tomentosum</name>
    <name type="common">Hawaiian cotton</name>
    <name type="synonym">Gossypium sandvicense</name>
    <dbReference type="NCBI Taxonomy" id="34277"/>
    <lineage>
        <taxon>Eukaryota</taxon>
        <taxon>Viridiplantae</taxon>
        <taxon>Streptophyta</taxon>
        <taxon>Embryophyta</taxon>
        <taxon>Tracheophyta</taxon>
        <taxon>Spermatophyta</taxon>
        <taxon>Magnoliopsida</taxon>
        <taxon>eudicotyledons</taxon>
        <taxon>Gunneridae</taxon>
        <taxon>Pentapetalae</taxon>
        <taxon>rosids</taxon>
        <taxon>malvids</taxon>
        <taxon>Malvales</taxon>
        <taxon>Malvaceae</taxon>
        <taxon>Malvoideae</taxon>
        <taxon>Gossypium</taxon>
    </lineage>
</organism>
<protein>
    <submittedName>
        <fullName evidence="1">Uncharacterized protein</fullName>
    </submittedName>
</protein>
<dbReference type="PANTHER" id="PTHR36008">
    <property type="entry name" value="OS09G0478400 PROTEIN"/>
    <property type="match status" value="1"/>
</dbReference>
<dbReference type="Proteomes" id="UP000322667">
    <property type="component" value="Chromosome D01"/>
</dbReference>
<dbReference type="EMBL" id="CM017623">
    <property type="protein sequence ID" value="TYH86518.1"/>
    <property type="molecule type" value="Genomic_DNA"/>
</dbReference>